<feature type="region of interest" description="Disordered" evidence="1">
    <location>
        <begin position="1"/>
        <end position="52"/>
    </location>
</feature>
<dbReference type="RefSeq" id="WP_378554706.1">
    <property type="nucleotide sequence ID" value="NZ_JBHSBA010000015.1"/>
</dbReference>
<proteinExistence type="predicted"/>
<gene>
    <name evidence="2" type="ORF">ACFOW8_24765</name>
</gene>
<name>A0ABV8LB80_9NOCA</name>
<keyword evidence="3" id="KW-1185">Reference proteome</keyword>
<protein>
    <submittedName>
        <fullName evidence="2">Uncharacterized protein</fullName>
    </submittedName>
</protein>
<dbReference type="EMBL" id="JBHSBA010000015">
    <property type="protein sequence ID" value="MFC4128141.1"/>
    <property type="molecule type" value="Genomic_DNA"/>
</dbReference>
<sequence length="52" mass="5351">MGIMGELFPGKKLQNEGSGDSDGQDHDPTLAVDLDAGVIRLSAPRGAEPSAE</sequence>
<evidence type="ECO:0000256" key="1">
    <source>
        <dbReference type="SAM" id="MobiDB-lite"/>
    </source>
</evidence>
<comment type="caution">
    <text evidence="2">The sequence shown here is derived from an EMBL/GenBank/DDBJ whole genome shotgun (WGS) entry which is preliminary data.</text>
</comment>
<evidence type="ECO:0000313" key="3">
    <source>
        <dbReference type="Proteomes" id="UP001595767"/>
    </source>
</evidence>
<organism evidence="2 3">
    <name type="scientific">Nocardia rhizosphaerae</name>
    <dbReference type="NCBI Taxonomy" id="1691571"/>
    <lineage>
        <taxon>Bacteria</taxon>
        <taxon>Bacillati</taxon>
        <taxon>Actinomycetota</taxon>
        <taxon>Actinomycetes</taxon>
        <taxon>Mycobacteriales</taxon>
        <taxon>Nocardiaceae</taxon>
        <taxon>Nocardia</taxon>
    </lineage>
</organism>
<dbReference type="Proteomes" id="UP001595767">
    <property type="component" value="Unassembled WGS sequence"/>
</dbReference>
<accession>A0ABV8LB80</accession>
<evidence type="ECO:0000313" key="2">
    <source>
        <dbReference type="EMBL" id="MFC4128141.1"/>
    </source>
</evidence>
<reference evidence="3" key="1">
    <citation type="journal article" date="2019" name="Int. J. Syst. Evol. Microbiol.">
        <title>The Global Catalogue of Microorganisms (GCM) 10K type strain sequencing project: providing services to taxonomists for standard genome sequencing and annotation.</title>
        <authorList>
            <consortium name="The Broad Institute Genomics Platform"/>
            <consortium name="The Broad Institute Genome Sequencing Center for Infectious Disease"/>
            <person name="Wu L."/>
            <person name="Ma J."/>
        </authorList>
    </citation>
    <scope>NUCLEOTIDE SEQUENCE [LARGE SCALE GENOMIC DNA]</scope>
    <source>
        <strain evidence="3">CGMCC 4.7204</strain>
    </source>
</reference>